<comment type="similarity">
    <text evidence="2">Belongs to the class-II aminoacyl-tRNA synthetase family.</text>
</comment>
<keyword evidence="5" id="KW-0547">Nucleotide-binding</keyword>
<name>A0ABZ2AUH8_9TREE</name>
<evidence type="ECO:0000256" key="10">
    <source>
        <dbReference type="ARBA" id="ARBA00023146"/>
    </source>
</evidence>
<feature type="domain" description="Aminoacyl-transfer RNA synthetases class-II family profile" evidence="13">
    <location>
        <begin position="165"/>
        <end position="362"/>
    </location>
</feature>
<dbReference type="InterPro" id="IPR005121">
    <property type="entry name" value="Fdx_antiC-bd"/>
</dbReference>
<reference evidence="15 16" key="1">
    <citation type="submission" date="2024-01" db="EMBL/GenBank/DDBJ databases">
        <title>Comparative genomics of Cryptococcus and Kwoniella reveals pathogenesis evolution and contrasting modes of karyotype evolution via chromosome fusion or intercentromeric recombination.</title>
        <authorList>
            <person name="Coelho M.A."/>
            <person name="David-Palma M."/>
            <person name="Shea T."/>
            <person name="Bowers K."/>
            <person name="McGinley-Smith S."/>
            <person name="Mohammad A.W."/>
            <person name="Gnirke A."/>
            <person name="Yurkov A.M."/>
            <person name="Nowrousian M."/>
            <person name="Sun S."/>
            <person name="Cuomo C.A."/>
            <person name="Heitman J."/>
        </authorList>
    </citation>
    <scope>NUCLEOTIDE SEQUENCE [LARGE SCALE GENOMIC DNA]</scope>
    <source>
        <strain evidence="15 16">7685027</strain>
    </source>
</reference>
<dbReference type="RefSeq" id="XP_064719460.1">
    <property type="nucleotide sequence ID" value="XM_064863388.1"/>
</dbReference>
<dbReference type="SUPFAM" id="SSF55681">
    <property type="entry name" value="Class II aaRS and biotin synthetases"/>
    <property type="match status" value="1"/>
</dbReference>
<evidence type="ECO:0000256" key="6">
    <source>
        <dbReference type="ARBA" id="ARBA00022840"/>
    </source>
</evidence>
<keyword evidence="9" id="KW-0496">Mitochondrion</keyword>
<dbReference type="NCBIfam" id="TIGR00469">
    <property type="entry name" value="pheS_mito"/>
    <property type="match status" value="1"/>
</dbReference>
<dbReference type="InterPro" id="IPR045864">
    <property type="entry name" value="aa-tRNA-synth_II/BPL/LPL"/>
</dbReference>
<dbReference type="SMART" id="SM00896">
    <property type="entry name" value="FDX-ACB"/>
    <property type="match status" value="1"/>
</dbReference>
<dbReference type="EC" id="6.1.1.20" evidence="3"/>
<organism evidence="15 16">
    <name type="scientific">Cryptococcus decagattii</name>
    <dbReference type="NCBI Taxonomy" id="1859122"/>
    <lineage>
        <taxon>Eukaryota</taxon>
        <taxon>Fungi</taxon>
        <taxon>Dikarya</taxon>
        <taxon>Basidiomycota</taxon>
        <taxon>Agaricomycotina</taxon>
        <taxon>Tremellomycetes</taxon>
        <taxon>Tremellales</taxon>
        <taxon>Cryptococcaceae</taxon>
        <taxon>Cryptococcus</taxon>
        <taxon>Cryptococcus gattii species complex</taxon>
    </lineage>
</organism>
<dbReference type="EMBL" id="CP143807">
    <property type="protein sequence ID" value="WVO20220.1"/>
    <property type="molecule type" value="Genomic_DNA"/>
</dbReference>
<keyword evidence="8" id="KW-0809">Transit peptide</keyword>
<comment type="subcellular location">
    <subcellularLocation>
        <location evidence="1">Mitochondrion matrix</location>
    </subcellularLocation>
</comment>
<dbReference type="InterPro" id="IPR036690">
    <property type="entry name" value="Fdx_antiC-bd_sf"/>
</dbReference>
<evidence type="ECO:0000313" key="15">
    <source>
        <dbReference type="EMBL" id="WVO20220.1"/>
    </source>
</evidence>
<dbReference type="InterPro" id="IPR002319">
    <property type="entry name" value="Phenylalanyl-tRNA_Synthase"/>
</dbReference>
<protein>
    <recommendedName>
        <fullName evidence="3">phenylalanine--tRNA ligase</fullName>
        <ecNumber evidence="3">6.1.1.20</ecNumber>
    </recommendedName>
    <alternativeName>
        <fullName evidence="11">Phenylalanyl-tRNA synthetase</fullName>
    </alternativeName>
</protein>
<evidence type="ECO:0000259" key="14">
    <source>
        <dbReference type="PROSITE" id="PS51447"/>
    </source>
</evidence>
<accession>A0ABZ2AUH8</accession>
<dbReference type="Gene3D" id="3.30.930.10">
    <property type="entry name" value="Bira Bifunctional Protein, Domain 2"/>
    <property type="match status" value="1"/>
</dbReference>
<sequence>MAAVVTPLVRARTASRWAVTRARARASRASSVHAVHALPRFHSTAQGGGAYVINGESYPRDVHSNTPPSILAKTNRNLHLLPAHPISILRQIIQEHFAAYTPLTPRSPAVSVWQNFDELGFPPDHPGRSPSDSYYLNQHYMLRTHTSAHEVESYRRGLDRWLLSADVYRRDEIDASHYPVFHQMEGTHVWPVAELHTLPALNAQLEASLAACPILIEDNTRISPSNPYQPTHDTVHAAEITKHLKHSLNSLIFRLFGHITKTNQGEPLRVRWIEAYFPFTTPSYEVEVWWEGEWLELLGCGVVMQKTLDEAGVPDKAGWAFGLGLERLSMVLFSIPDIRLFWTTDQRFHSQFSPGQITTFKPYSRYPECYKDMSFWLPAGSLSRASKVDIAGGAGASASAAGGKGRVFHENDYYEIVREVAGDLVETVSLIDEFTHPKTNRQSRCYRLNYRHMDRSLSNEEVNALQEEVQKRVVEEMGIEMR</sequence>
<feature type="domain" description="FDX-ACB" evidence="14">
    <location>
        <begin position="364"/>
        <end position="482"/>
    </location>
</feature>
<dbReference type="GeneID" id="89988288"/>
<evidence type="ECO:0000256" key="12">
    <source>
        <dbReference type="ARBA" id="ARBA00049255"/>
    </source>
</evidence>
<dbReference type="InterPro" id="IPR004530">
    <property type="entry name" value="Phe-tRNA-synth_IIc_mito"/>
</dbReference>
<comment type="catalytic activity">
    <reaction evidence="12">
        <text>tRNA(Phe) + L-phenylalanine + ATP = L-phenylalanyl-tRNA(Phe) + AMP + diphosphate + H(+)</text>
        <dbReference type="Rhea" id="RHEA:19413"/>
        <dbReference type="Rhea" id="RHEA-COMP:9668"/>
        <dbReference type="Rhea" id="RHEA-COMP:9699"/>
        <dbReference type="ChEBI" id="CHEBI:15378"/>
        <dbReference type="ChEBI" id="CHEBI:30616"/>
        <dbReference type="ChEBI" id="CHEBI:33019"/>
        <dbReference type="ChEBI" id="CHEBI:58095"/>
        <dbReference type="ChEBI" id="CHEBI:78442"/>
        <dbReference type="ChEBI" id="CHEBI:78531"/>
        <dbReference type="ChEBI" id="CHEBI:456215"/>
        <dbReference type="EC" id="6.1.1.20"/>
    </reaction>
</comment>
<evidence type="ECO:0000256" key="2">
    <source>
        <dbReference type="ARBA" id="ARBA00008226"/>
    </source>
</evidence>
<keyword evidence="16" id="KW-1185">Reference proteome</keyword>
<dbReference type="PANTHER" id="PTHR11538:SF41">
    <property type="entry name" value="PHENYLALANINE--TRNA LIGASE, MITOCHONDRIAL"/>
    <property type="match status" value="1"/>
</dbReference>
<keyword evidence="10" id="KW-0030">Aminoacyl-tRNA synthetase</keyword>
<dbReference type="PROSITE" id="PS51447">
    <property type="entry name" value="FDX_ACB"/>
    <property type="match status" value="1"/>
</dbReference>
<dbReference type="GO" id="GO:0016874">
    <property type="term" value="F:ligase activity"/>
    <property type="evidence" value="ECO:0007669"/>
    <property type="project" value="UniProtKB-KW"/>
</dbReference>
<dbReference type="InterPro" id="IPR006195">
    <property type="entry name" value="aa-tRNA-synth_II"/>
</dbReference>
<evidence type="ECO:0000256" key="8">
    <source>
        <dbReference type="ARBA" id="ARBA00022946"/>
    </source>
</evidence>
<gene>
    <name evidence="15" type="ORF">IAS62_001513</name>
</gene>
<dbReference type="Pfam" id="PF01409">
    <property type="entry name" value="tRNA-synt_2d"/>
    <property type="match status" value="2"/>
</dbReference>
<keyword evidence="4 15" id="KW-0436">Ligase</keyword>
<evidence type="ECO:0000256" key="5">
    <source>
        <dbReference type="ARBA" id="ARBA00022741"/>
    </source>
</evidence>
<evidence type="ECO:0000256" key="7">
    <source>
        <dbReference type="ARBA" id="ARBA00022917"/>
    </source>
</evidence>
<evidence type="ECO:0000256" key="11">
    <source>
        <dbReference type="ARBA" id="ARBA00031194"/>
    </source>
</evidence>
<evidence type="ECO:0000259" key="13">
    <source>
        <dbReference type="PROSITE" id="PS50862"/>
    </source>
</evidence>
<dbReference type="Gene3D" id="3.30.70.380">
    <property type="entry name" value="Ferrodoxin-fold anticodon-binding domain"/>
    <property type="match status" value="1"/>
</dbReference>
<evidence type="ECO:0000256" key="4">
    <source>
        <dbReference type="ARBA" id="ARBA00022598"/>
    </source>
</evidence>
<dbReference type="Pfam" id="PF03147">
    <property type="entry name" value="FDX-ACB"/>
    <property type="match status" value="1"/>
</dbReference>
<dbReference type="PROSITE" id="PS50862">
    <property type="entry name" value="AA_TRNA_LIGASE_II"/>
    <property type="match status" value="1"/>
</dbReference>
<evidence type="ECO:0000256" key="1">
    <source>
        <dbReference type="ARBA" id="ARBA00004305"/>
    </source>
</evidence>
<evidence type="ECO:0000313" key="16">
    <source>
        <dbReference type="Proteomes" id="UP001432216"/>
    </source>
</evidence>
<dbReference type="PANTHER" id="PTHR11538">
    <property type="entry name" value="PHENYLALANYL-TRNA SYNTHETASE"/>
    <property type="match status" value="1"/>
</dbReference>
<evidence type="ECO:0000256" key="9">
    <source>
        <dbReference type="ARBA" id="ARBA00023128"/>
    </source>
</evidence>
<dbReference type="SUPFAM" id="SSF54991">
    <property type="entry name" value="Anticodon-binding domain of PheRS"/>
    <property type="match status" value="1"/>
</dbReference>
<keyword evidence="7" id="KW-0648">Protein biosynthesis</keyword>
<proteinExistence type="inferred from homology"/>
<evidence type="ECO:0000256" key="3">
    <source>
        <dbReference type="ARBA" id="ARBA00012814"/>
    </source>
</evidence>
<keyword evidence="6" id="KW-0067">ATP-binding</keyword>
<dbReference type="Proteomes" id="UP001432216">
    <property type="component" value="Chromosome 2"/>
</dbReference>